<name>A0A6S7HTM7_PARCT</name>
<feature type="transmembrane region" description="Helical" evidence="7">
    <location>
        <begin position="389"/>
        <end position="410"/>
    </location>
</feature>
<accession>A0A6S7HTM7</accession>
<keyword evidence="5 7" id="KW-0472">Membrane</keyword>
<feature type="region of interest" description="Disordered" evidence="6">
    <location>
        <begin position="182"/>
        <end position="205"/>
    </location>
</feature>
<keyword evidence="3 7" id="KW-0812">Transmembrane</keyword>
<evidence type="ECO:0000313" key="9">
    <source>
        <dbReference type="Proteomes" id="UP001152795"/>
    </source>
</evidence>
<dbReference type="SUPFAM" id="SSF103473">
    <property type="entry name" value="MFS general substrate transporter"/>
    <property type="match status" value="1"/>
</dbReference>
<reference evidence="8" key="1">
    <citation type="submission" date="2020-04" db="EMBL/GenBank/DDBJ databases">
        <authorList>
            <person name="Alioto T."/>
            <person name="Alioto T."/>
            <person name="Gomez Garrido J."/>
        </authorList>
    </citation>
    <scope>NUCLEOTIDE SEQUENCE</scope>
    <source>
        <strain evidence="8">A484AB</strain>
    </source>
</reference>
<dbReference type="GO" id="GO:0016020">
    <property type="term" value="C:membrane"/>
    <property type="evidence" value="ECO:0007669"/>
    <property type="project" value="UniProtKB-SubCell"/>
</dbReference>
<sequence>MAVCYLVASCISLSSVSLTVLVVACLNIMAATQDIAVDSLFVSHLTPEDIGLGNIAQVVGYKTGSLFGGGFLGWLSSSYPWQQLFFLLFVMYIISALLCSPIFVNLMFPQIIQPKDIGKTLLGNEKTPVDKSSKHVQPHSNCTKFSETCENVNKNGPNVTDRMKSKEYSTLGLNTTTERRHYQDTVQDGKMQSAMNKDPGSSSQNSGNFVKAKLEGYLNVYGKVLKADGTKWTIVYVLIYKLGEQGMIAILPMFVLDEGMSSSDTAMLTGVLCQFCSIFGSLLAGMLFYWDGLQSTLAILSTVRFLTACVLTWLGFFNSLTTNWIGFVVSDCLLHVVSGMITTLTFTLMVACSQKCPRILSATHYSTLATFEVLGKLCMVSVSGTVVDMIGYTKFFVICTCLTLLPIILLRTGNANFQQAKVEVKD</sequence>
<feature type="transmembrane region" description="Helical" evidence="7">
    <location>
        <begin position="297"/>
        <end position="318"/>
    </location>
</feature>
<evidence type="ECO:0000256" key="5">
    <source>
        <dbReference type="ARBA" id="ARBA00023136"/>
    </source>
</evidence>
<evidence type="ECO:0000313" key="8">
    <source>
        <dbReference type="EMBL" id="CAB4007879.1"/>
    </source>
</evidence>
<dbReference type="OrthoDB" id="6415790at2759"/>
<dbReference type="EMBL" id="CACRXK020005946">
    <property type="protein sequence ID" value="CAB4007879.1"/>
    <property type="molecule type" value="Genomic_DNA"/>
</dbReference>
<feature type="transmembrane region" description="Helical" evidence="7">
    <location>
        <begin position="267"/>
        <end position="290"/>
    </location>
</feature>
<evidence type="ECO:0000256" key="2">
    <source>
        <dbReference type="ARBA" id="ARBA00022448"/>
    </source>
</evidence>
<dbReference type="Proteomes" id="UP001152795">
    <property type="component" value="Unassembled WGS sequence"/>
</dbReference>
<dbReference type="AlphaFoldDB" id="A0A6S7HTM7"/>
<evidence type="ECO:0000256" key="7">
    <source>
        <dbReference type="SAM" id="Phobius"/>
    </source>
</evidence>
<comment type="subcellular location">
    <subcellularLocation>
        <location evidence="1">Membrane</location>
        <topology evidence="1">Multi-pass membrane protein</topology>
    </subcellularLocation>
</comment>
<dbReference type="InterPro" id="IPR004752">
    <property type="entry name" value="AmpG_permease/AT-1"/>
</dbReference>
<evidence type="ECO:0000256" key="6">
    <source>
        <dbReference type="SAM" id="MobiDB-lite"/>
    </source>
</evidence>
<dbReference type="InterPro" id="IPR011701">
    <property type="entry name" value="MFS"/>
</dbReference>
<comment type="caution">
    <text evidence="8">The sequence shown here is derived from an EMBL/GenBank/DDBJ whole genome shotgun (WGS) entry which is preliminary data.</text>
</comment>
<dbReference type="Gene3D" id="1.20.1250.20">
    <property type="entry name" value="MFS general substrate transporter like domains"/>
    <property type="match status" value="1"/>
</dbReference>
<protein>
    <submittedName>
        <fullName evidence="8">Major facilitator superfamily domain-containing 3-like</fullName>
    </submittedName>
</protein>
<feature type="transmembrane region" description="Helical" evidence="7">
    <location>
        <begin position="324"/>
        <end position="350"/>
    </location>
</feature>
<feature type="transmembrane region" description="Helical" evidence="7">
    <location>
        <begin position="233"/>
        <end position="255"/>
    </location>
</feature>
<dbReference type="InterPro" id="IPR036259">
    <property type="entry name" value="MFS_trans_sf"/>
</dbReference>
<dbReference type="GO" id="GO:0022857">
    <property type="term" value="F:transmembrane transporter activity"/>
    <property type="evidence" value="ECO:0007669"/>
    <property type="project" value="InterPro"/>
</dbReference>
<feature type="compositionally biased region" description="Polar residues" evidence="6">
    <location>
        <begin position="193"/>
        <end position="205"/>
    </location>
</feature>
<keyword evidence="9" id="KW-1185">Reference proteome</keyword>
<dbReference type="PANTHER" id="PTHR12778:SF10">
    <property type="entry name" value="MAJOR FACILITATOR SUPERFAMILY DOMAIN-CONTAINING PROTEIN 3"/>
    <property type="match status" value="1"/>
</dbReference>
<gene>
    <name evidence="8" type="ORF">PACLA_8A009563</name>
</gene>
<keyword evidence="2" id="KW-0813">Transport</keyword>
<evidence type="ECO:0000256" key="1">
    <source>
        <dbReference type="ARBA" id="ARBA00004141"/>
    </source>
</evidence>
<proteinExistence type="predicted"/>
<feature type="transmembrane region" description="Helical" evidence="7">
    <location>
        <begin position="84"/>
        <end position="108"/>
    </location>
</feature>
<dbReference type="Pfam" id="PF07690">
    <property type="entry name" value="MFS_1"/>
    <property type="match status" value="1"/>
</dbReference>
<dbReference type="PANTHER" id="PTHR12778">
    <property type="entry name" value="SOLUTE CARRIER FAMILY 33 ACETYL-COA TRANSPORTER -RELATED"/>
    <property type="match status" value="1"/>
</dbReference>
<evidence type="ECO:0000256" key="4">
    <source>
        <dbReference type="ARBA" id="ARBA00022989"/>
    </source>
</evidence>
<organism evidence="8 9">
    <name type="scientific">Paramuricea clavata</name>
    <name type="common">Red gorgonian</name>
    <name type="synonym">Violescent sea-whip</name>
    <dbReference type="NCBI Taxonomy" id="317549"/>
    <lineage>
        <taxon>Eukaryota</taxon>
        <taxon>Metazoa</taxon>
        <taxon>Cnidaria</taxon>
        <taxon>Anthozoa</taxon>
        <taxon>Octocorallia</taxon>
        <taxon>Malacalcyonacea</taxon>
        <taxon>Plexauridae</taxon>
        <taxon>Paramuricea</taxon>
    </lineage>
</organism>
<keyword evidence="4 7" id="KW-1133">Transmembrane helix</keyword>
<evidence type="ECO:0000256" key="3">
    <source>
        <dbReference type="ARBA" id="ARBA00022692"/>
    </source>
</evidence>